<keyword evidence="1" id="KW-0560">Oxidoreductase</keyword>
<dbReference type="GO" id="GO:0010181">
    <property type="term" value="F:FMN binding"/>
    <property type="evidence" value="ECO:0007669"/>
    <property type="project" value="InterPro"/>
</dbReference>
<dbReference type="SUPFAM" id="SSF50475">
    <property type="entry name" value="FMN-binding split barrel"/>
    <property type="match status" value="1"/>
</dbReference>
<dbReference type="GO" id="GO:0006208">
    <property type="term" value="P:pyrimidine nucleobase catabolic process"/>
    <property type="evidence" value="ECO:0007669"/>
    <property type="project" value="TreeGrafter"/>
</dbReference>
<dbReference type="InterPro" id="IPR012349">
    <property type="entry name" value="Split_barrel_FMN-bd"/>
</dbReference>
<dbReference type="PANTHER" id="PTHR30466:SF1">
    <property type="entry name" value="FMN REDUCTASE (NADH) RUTF"/>
    <property type="match status" value="1"/>
</dbReference>
<dbReference type="InterPro" id="IPR002563">
    <property type="entry name" value="Flavin_Rdtase-like_dom"/>
</dbReference>
<dbReference type="RefSeq" id="WP_144750573.1">
    <property type="nucleotide sequence ID" value="NZ_VMNW02000009.1"/>
</dbReference>
<dbReference type="SMART" id="SM00903">
    <property type="entry name" value="Flavin_Reduct"/>
    <property type="match status" value="1"/>
</dbReference>
<keyword evidence="4" id="KW-1185">Reference proteome</keyword>
<dbReference type="EMBL" id="VMNW02000009">
    <property type="protein sequence ID" value="KAA9163618.1"/>
    <property type="molecule type" value="Genomic_DNA"/>
</dbReference>
<gene>
    <name evidence="3" type="ORF">FPZ12_008915</name>
</gene>
<name>A0A5N0VDF3_9PSEU</name>
<dbReference type="GO" id="GO:0042602">
    <property type="term" value="F:riboflavin reductase (NADPH) activity"/>
    <property type="evidence" value="ECO:0007669"/>
    <property type="project" value="TreeGrafter"/>
</dbReference>
<evidence type="ECO:0000259" key="2">
    <source>
        <dbReference type="SMART" id="SM00903"/>
    </source>
</evidence>
<comment type="caution">
    <text evidence="3">The sequence shown here is derived from an EMBL/GenBank/DDBJ whole genome shotgun (WGS) entry which is preliminary data.</text>
</comment>
<evidence type="ECO:0000256" key="1">
    <source>
        <dbReference type="ARBA" id="ARBA00023002"/>
    </source>
</evidence>
<dbReference type="InterPro" id="IPR050268">
    <property type="entry name" value="NADH-dep_flavin_reductase"/>
</dbReference>
<protein>
    <submittedName>
        <fullName evidence="3">Flavin reductase family protein</fullName>
    </submittedName>
</protein>
<evidence type="ECO:0000313" key="3">
    <source>
        <dbReference type="EMBL" id="KAA9163618.1"/>
    </source>
</evidence>
<dbReference type="OrthoDB" id="9792858at2"/>
<organism evidence="3 4">
    <name type="scientific">Amycolatopsis acidicola</name>
    <dbReference type="NCBI Taxonomy" id="2596893"/>
    <lineage>
        <taxon>Bacteria</taxon>
        <taxon>Bacillati</taxon>
        <taxon>Actinomycetota</taxon>
        <taxon>Actinomycetes</taxon>
        <taxon>Pseudonocardiales</taxon>
        <taxon>Pseudonocardiaceae</taxon>
        <taxon>Amycolatopsis</taxon>
    </lineage>
</organism>
<accession>A0A5N0VDF3</accession>
<dbReference type="Proteomes" id="UP000319769">
    <property type="component" value="Unassembled WGS sequence"/>
</dbReference>
<dbReference type="AlphaFoldDB" id="A0A5N0VDF3"/>
<reference evidence="3" key="1">
    <citation type="submission" date="2019-09" db="EMBL/GenBank/DDBJ databases">
        <authorList>
            <person name="Teo W.F.A."/>
            <person name="Duangmal K."/>
        </authorList>
    </citation>
    <scope>NUCLEOTIDE SEQUENCE [LARGE SCALE GENOMIC DNA]</scope>
    <source>
        <strain evidence="3">K81G1</strain>
    </source>
</reference>
<dbReference type="Gene3D" id="2.30.110.10">
    <property type="entry name" value="Electron Transport, Fmn-binding Protein, Chain A"/>
    <property type="match status" value="1"/>
</dbReference>
<sequence length="179" mass="19067">MTLDQREVRTGFGRFATGVTVVTCRNDEGDPHGATVNAFTAVSLEPALCQVTLTRRSKACGYLPGAPFGVNVLAADQLDVAWHFAGRPQDPAPQWTEGATAPVLAGNAATLSCLPWRTYDGGDHLIVLGEVVALEVTDAEPLLFFGGQFRELGPLNADPHWAASLDCPDAGWFPAYWAA</sequence>
<feature type="domain" description="Flavin reductase like" evidence="2">
    <location>
        <begin position="12"/>
        <end position="151"/>
    </location>
</feature>
<dbReference type="PANTHER" id="PTHR30466">
    <property type="entry name" value="FLAVIN REDUCTASE"/>
    <property type="match status" value="1"/>
</dbReference>
<evidence type="ECO:0000313" key="4">
    <source>
        <dbReference type="Proteomes" id="UP000319769"/>
    </source>
</evidence>
<proteinExistence type="predicted"/>
<dbReference type="Pfam" id="PF01613">
    <property type="entry name" value="Flavin_Reduct"/>
    <property type="match status" value="1"/>
</dbReference>